<comment type="caution">
    <text evidence="1">The sequence shown here is derived from an EMBL/GenBank/DDBJ whole genome shotgun (WGS) entry which is preliminary data.</text>
</comment>
<gene>
    <name evidence="1" type="ORF">HNY73_019678</name>
</gene>
<proteinExistence type="predicted"/>
<dbReference type="AlphaFoldDB" id="A0A8T0E6S7"/>
<accession>A0A8T0E6S7</accession>
<evidence type="ECO:0000313" key="1">
    <source>
        <dbReference type="EMBL" id="KAF8766632.1"/>
    </source>
</evidence>
<name>A0A8T0E6S7_ARGBR</name>
<keyword evidence="2" id="KW-1185">Reference proteome</keyword>
<dbReference type="EMBL" id="JABXBU010002230">
    <property type="protein sequence ID" value="KAF8766632.1"/>
    <property type="molecule type" value="Genomic_DNA"/>
</dbReference>
<organism evidence="1 2">
    <name type="scientific">Argiope bruennichi</name>
    <name type="common">Wasp spider</name>
    <name type="synonym">Aranea bruennichi</name>
    <dbReference type="NCBI Taxonomy" id="94029"/>
    <lineage>
        <taxon>Eukaryota</taxon>
        <taxon>Metazoa</taxon>
        <taxon>Ecdysozoa</taxon>
        <taxon>Arthropoda</taxon>
        <taxon>Chelicerata</taxon>
        <taxon>Arachnida</taxon>
        <taxon>Araneae</taxon>
        <taxon>Araneomorphae</taxon>
        <taxon>Entelegynae</taxon>
        <taxon>Araneoidea</taxon>
        <taxon>Araneidae</taxon>
        <taxon>Argiope</taxon>
    </lineage>
</organism>
<protein>
    <submittedName>
        <fullName evidence="1">Uncharacterized protein</fullName>
    </submittedName>
</protein>
<dbReference type="Proteomes" id="UP000807504">
    <property type="component" value="Unassembled WGS sequence"/>
</dbReference>
<evidence type="ECO:0000313" key="2">
    <source>
        <dbReference type="Proteomes" id="UP000807504"/>
    </source>
</evidence>
<reference evidence="1" key="2">
    <citation type="submission" date="2020-06" db="EMBL/GenBank/DDBJ databases">
        <authorList>
            <person name="Sheffer M."/>
        </authorList>
    </citation>
    <scope>NUCLEOTIDE SEQUENCE</scope>
</reference>
<reference evidence="1" key="1">
    <citation type="journal article" date="2020" name="bioRxiv">
        <title>Chromosome-level reference genome of the European wasp spider Argiope bruennichi: a resource for studies on range expansion and evolutionary adaptation.</title>
        <authorList>
            <person name="Sheffer M.M."/>
            <person name="Hoppe A."/>
            <person name="Krehenwinkel H."/>
            <person name="Uhl G."/>
            <person name="Kuss A.W."/>
            <person name="Jensen L."/>
            <person name="Jensen C."/>
            <person name="Gillespie R.G."/>
            <person name="Hoff K.J."/>
            <person name="Prost S."/>
        </authorList>
    </citation>
    <scope>NUCLEOTIDE SEQUENCE</scope>
</reference>
<sequence length="154" mass="17463">MSHAALNRQRSAFKTKINKIGTFIKEFEPSDDSKKDTIQLSTKLTSVNDIFRRLNQIKCESCALPDVNLKNALEVTLELENFAEVMKVSLFVFLSKFENESETVCTVPKANIKIPDLPLPTFSGKFQEFQLLKSQFMNVIGNNSSLDETQKLIL</sequence>